<keyword evidence="3" id="KW-0677">Repeat</keyword>
<evidence type="ECO:0000256" key="3">
    <source>
        <dbReference type="ARBA" id="ARBA00022737"/>
    </source>
</evidence>
<dbReference type="OrthoDB" id="6417226at2759"/>
<evidence type="ECO:0000256" key="7">
    <source>
        <dbReference type="SAM" id="MobiDB-lite"/>
    </source>
</evidence>
<dbReference type="PANTHER" id="PTHR45891:SF3">
    <property type="entry name" value="ZINC FINGER PROTEIN 2"/>
    <property type="match status" value="1"/>
</dbReference>
<evidence type="ECO:0000313" key="9">
    <source>
        <dbReference type="EMBL" id="PIO56880.1"/>
    </source>
</evidence>
<keyword evidence="4" id="KW-0862">Zinc</keyword>
<gene>
    <name evidence="9" type="ORF">TELCIR_21719</name>
</gene>
<keyword evidence="5 6" id="KW-0539">Nucleus</keyword>
<proteinExistence type="predicted"/>
<evidence type="ECO:0000256" key="2">
    <source>
        <dbReference type="ARBA" id="ARBA00022723"/>
    </source>
</evidence>
<dbReference type="InterPro" id="IPR009057">
    <property type="entry name" value="Homeodomain-like_sf"/>
</dbReference>
<dbReference type="Gene3D" id="1.10.10.60">
    <property type="entry name" value="Homeodomain-like"/>
    <property type="match status" value="1"/>
</dbReference>
<feature type="compositionally biased region" description="Basic and acidic residues" evidence="7">
    <location>
        <begin position="23"/>
        <end position="36"/>
    </location>
</feature>
<accession>A0A2G9THQ2</accession>
<dbReference type="FunFam" id="1.10.10.60:FF:000064">
    <property type="entry name" value="Zinc finger homeobox protein 4"/>
    <property type="match status" value="1"/>
</dbReference>
<organism evidence="9 10">
    <name type="scientific">Teladorsagia circumcincta</name>
    <name type="common">Brown stomach worm</name>
    <name type="synonym">Ostertagia circumcincta</name>
    <dbReference type="NCBI Taxonomy" id="45464"/>
    <lineage>
        <taxon>Eukaryota</taxon>
        <taxon>Metazoa</taxon>
        <taxon>Ecdysozoa</taxon>
        <taxon>Nematoda</taxon>
        <taxon>Chromadorea</taxon>
        <taxon>Rhabditida</taxon>
        <taxon>Rhabditina</taxon>
        <taxon>Rhabditomorpha</taxon>
        <taxon>Strongyloidea</taxon>
        <taxon>Trichostrongylidae</taxon>
        <taxon>Teladorsagia</taxon>
    </lineage>
</organism>
<feature type="non-terminal residue" evidence="9">
    <location>
        <position position="149"/>
    </location>
</feature>
<dbReference type="SMART" id="SM00389">
    <property type="entry name" value="HOX"/>
    <property type="match status" value="1"/>
</dbReference>
<evidence type="ECO:0000256" key="5">
    <source>
        <dbReference type="PROSITE-ProRule" id="PRU00108"/>
    </source>
</evidence>
<sequence>MIPDAAPTTQTNGHHLSPAASRSSRDGEPPEKRPRSEANVADAAKPDLAQMAMLSMMGSFPFLPPNPLGGFVPGMGEFFNPLMAQQMQQLSSSPAKRARTRITDDQLKILRQYFDINNSPSECQIKEMSLKAGLPEKVIKHWFRNTLFK</sequence>
<evidence type="ECO:0000256" key="1">
    <source>
        <dbReference type="ARBA" id="ARBA00004123"/>
    </source>
</evidence>
<feature type="domain" description="Homeobox" evidence="8">
    <location>
        <begin position="93"/>
        <end position="149"/>
    </location>
</feature>
<dbReference type="Pfam" id="PF00046">
    <property type="entry name" value="Homeodomain"/>
    <property type="match status" value="1"/>
</dbReference>
<keyword evidence="2" id="KW-0479">Metal-binding</keyword>
<evidence type="ECO:0000259" key="8">
    <source>
        <dbReference type="PROSITE" id="PS50071"/>
    </source>
</evidence>
<keyword evidence="5 6" id="KW-0238">DNA-binding</keyword>
<name>A0A2G9THQ2_TELCI</name>
<evidence type="ECO:0000256" key="6">
    <source>
        <dbReference type="RuleBase" id="RU000682"/>
    </source>
</evidence>
<dbReference type="AlphaFoldDB" id="A0A2G9THQ2"/>
<keyword evidence="5 6" id="KW-0371">Homeobox</keyword>
<dbReference type="PANTHER" id="PTHR45891">
    <property type="entry name" value="ZINC FINGER HOMEOBOX PROTEIN"/>
    <property type="match status" value="1"/>
</dbReference>
<dbReference type="EMBL" id="KZ368738">
    <property type="protein sequence ID" value="PIO56880.1"/>
    <property type="molecule type" value="Genomic_DNA"/>
</dbReference>
<comment type="subcellular location">
    <subcellularLocation>
        <location evidence="1 5 6">Nucleus</location>
    </subcellularLocation>
</comment>
<dbReference type="GO" id="GO:0000981">
    <property type="term" value="F:DNA-binding transcription factor activity, RNA polymerase II-specific"/>
    <property type="evidence" value="ECO:0007669"/>
    <property type="project" value="TreeGrafter"/>
</dbReference>
<dbReference type="InterPro" id="IPR001356">
    <property type="entry name" value="HD"/>
</dbReference>
<dbReference type="CDD" id="cd00086">
    <property type="entry name" value="homeodomain"/>
    <property type="match status" value="1"/>
</dbReference>
<evidence type="ECO:0000256" key="4">
    <source>
        <dbReference type="ARBA" id="ARBA00022833"/>
    </source>
</evidence>
<evidence type="ECO:0000313" key="10">
    <source>
        <dbReference type="Proteomes" id="UP000230423"/>
    </source>
</evidence>
<dbReference type="Proteomes" id="UP000230423">
    <property type="component" value="Unassembled WGS sequence"/>
</dbReference>
<reference evidence="9 10" key="1">
    <citation type="submission" date="2015-09" db="EMBL/GenBank/DDBJ databases">
        <title>Draft genome of the parasitic nematode Teladorsagia circumcincta isolate WARC Sus (inbred).</title>
        <authorList>
            <person name="Mitreva M."/>
        </authorList>
    </citation>
    <scope>NUCLEOTIDE SEQUENCE [LARGE SCALE GENOMIC DNA]</scope>
    <source>
        <strain evidence="9 10">S</strain>
    </source>
</reference>
<dbReference type="PROSITE" id="PS50071">
    <property type="entry name" value="HOMEOBOX_2"/>
    <property type="match status" value="1"/>
</dbReference>
<keyword evidence="10" id="KW-1185">Reference proteome</keyword>
<protein>
    <submittedName>
        <fullName evidence="9">Homeobox domain protein</fullName>
    </submittedName>
</protein>
<feature type="region of interest" description="Disordered" evidence="7">
    <location>
        <begin position="1"/>
        <end position="43"/>
    </location>
</feature>
<dbReference type="InterPro" id="IPR051968">
    <property type="entry name" value="ZnFinger_Homeobox_TR"/>
</dbReference>
<dbReference type="SUPFAM" id="SSF46689">
    <property type="entry name" value="Homeodomain-like"/>
    <property type="match status" value="1"/>
</dbReference>
<dbReference type="GO" id="GO:0046872">
    <property type="term" value="F:metal ion binding"/>
    <property type="evidence" value="ECO:0007669"/>
    <property type="project" value="UniProtKB-KW"/>
</dbReference>
<dbReference type="GO" id="GO:0005634">
    <property type="term" value="C:nucleus"/>
    <property type="evidence" value="ECO:0007669"/>
    <property type="project" value="UniProtKB-SubCell"/>
</dbReference>
<dbReference type="GO" id="GO:0000978">
    <property type="term" value="F:RNA polymerase II cis-regulatory region sequence-specific DNA binding"/>
    <property type="evidence" value="ECO:0007669"/>
    <property type="project" value="TreeGrafter"/>
</dbReference>